<dbReference type="Pfam" id="PF11784">
    <property type="entry name" value="DUF3320"/>
    <property type="match status" value="1"/>
</dbReference>
<comment type="caution">
    <text evidence="6">The sequence shown here is derived from an EMBL/GenBank/DDBJ whole genome shotgun (WGS) entry which is preliminary data.</text>
</comment>
<dbReference type="InterPro" id="IPR021754">
    <property type="entry name" value="DUF3320"/>
</dbReference>
<dbReference type="Pfam" id="PF13087">
    <property type="entry name" value="AAA_12"/>
    <property type="match status" value="1"/>
</dbReference>
<evidence type="ECO:0000259" key="5">
    <source>
        <dbReference type="Pfam" id="PF18741"/>
    </source>
</evidence>
<dbReference type="PANTHER" id="PTHR10887">
    <property type="entry name" value="DNA2/NAM7 HELICASE FAMILY"/>
    <property type="match status" value="1"/>
</dbReference>
<feature type="domain" description="DNA2/NAM7 helicase helicase" evidence="3">
    <location>
        <begin position="322"/>
        <end position="389"/>
    </location>
</feature>
<dbReference type="InterPro" id="IPR011335">
    <property type="entry name" value="Restrct_endonuc-II-like"/>
</dbReference>
<evidence type="ECO:0008006" key="8">
    <source>
        <dbReference type="Google" id="ProtNLM"/>
    </source>
</evidence>
<dbReference type="InterPro" id="IPR047187">
    <property type="entry name" value="SF1_C_Upf1"/>
</dbReference>
<evidence type="ECO:0000313" key="7">
    <source>
        <dbReference type="Proteomes" id="UP001138768"/>
    </source>
</evidence>
<dbReference type="InterPro" id="IPR041679">
    <property type="entry name" value="DNA2/NAM7-like_C"/>
</dbReference>
<gene>
    <name evidence="6" type="ORF">CKO42_04205</name>
</gene>
<feature type="domain" description="DNA2/NAM7 helicase-like C-terminal" evidence="4">
    <location>
        <begin position="1040"/>
        <end position="1234"/>
    </location>
</feature>
<feature type="domain" description="DNA2/NAM7 helicase helicase" evidence="3">
    <location>
        <begin position="962"/>
        <end position="1002"/>
    </location>
</feature>
<evidence type="ECO:0000256" key="1">
    <source>
        <dbReference type="SAM" id="MobiDB-lite"/>
    </source>
</evidence>
<dbReference type="InterPro" id="IPR045055">
    <property type="entry name" value="DNA2/NAM7-like"/>
</dbReference>
<dbReference type="Proteomes" id="UP001138768">
    <property type="component" value="Unassembled WGS sequence"/>
</dbReference>
<dbReference type="Gene3D" id="3.40.50.300">
    <property type="entry name" value="P-loop containing nucleotide triphosphate hydrolases"/>
    <property type="match status" value="3"/>
</dbReference>
<dbReference type="FunFam" id="3.40.960.10:FF:000002">
    <property type="entry name" value="DNA helicase related protein"/>
    <property type="match status" value="1"/>
</dbReference>
<feature type="domain" description="DUF3320" evidence="2">
    <location>
        <begin position="1457"/>
        <end position="1503"/>
    </location>
</feature>
<evidence type="ECO:0000259" key="2">
    <source>
        <dbReference type="Pfam" id="PF11784"/>
    </source>
</evidence>
<dbReference type="Pfam" id="PF18741">
    <property type="entry name" value="MTES_1575"/>
    <property type="match status" value="1"/>
</dbReference>
<dbReference type="InterPro" id="IPR027417">
    <property type="entry name" value="P-loop_NTPase"/>
</dbReference>
<evidence type="ECO:0000313" key="6">
    <source>
        <dbReference type="EMBL" id="MBK1617666.1"/>
    </source>
</evidence>
<protein>
    <recommendedName>
        <fullName evidence="8">DUF3320 domain-containing protein</fullName>
    </recommendedName>
</protein>
<dbReference type="PANTHER" id="PTHR10887:SF530">
    <property type="entry name" value="SUPERFAMILY I DNA HELICASES"/>
    <property type="match status" value="1"/>
</dbReference>
<keyword evidence="7" id="KW-1185">Reference proteome</keyword>
<dbReference type="GO" id="GO:0004386">
    <property type="term" value="F:helicase activity"/>
    <property type="evidence" value="ECO:0007669"/>
    <property type="project" value="InterPro"/>
</dbReference>
<dbReference type="InterPro" id="IPR049468">
    <property type="entry name" value="Restrct_endonuc-II-like_dom"/>
</dbReference>
<evidence type="ECO:0000259" key="4">
    <source>
        <dbReference type="Pfam" id="PF13087"/>
    </source>
</evidence>
<dbReference type="Pfam" id="PF13086">
    <property type="entry name" value="AAA_11"/>
    <property type="match status" value="2"/>
</dbReference>
<reference evidence="6 7" key="1">
    <citation type="journal article" date="2020" name="Microorganisms">
        <title>Osmotic Adaptation and Compatible Solute Biosynthesis of Phototrophic Bacteria as Revealed from Genome Analyses.</title>
        <authorList>
            <person name="Imhoff J.F."/>
            <person name="Rahn T."/>
            <person name="Kunzel S."/>
            <person name="Keller A."/>
            <person name="Neulinger S.C."/>
        </authorList>
    </citation>
    <scope>NUCLEOTIDE SEQUENCE [LARGE SCALE GENOMIC DNA]</scope>
    <source>
        <strain evidence="6 7">DSM 25653</strain>
    </source>
</reference>
<sequence>MDQEVNSANINRLTQELKSARRRLIETGTRNRLIHVNRKQKRSKSLNIINEQADKVYEILHQRGRPMRFKASATEQIDESQVLNGHAVALSEDTEEDTESEARFSGAFLKTELTVDALQKRLLGLYRDARTAEEEQGINILYLAIGFMCWFEDERSQVQREAPLILIPVELVRNKKTGHHQLQVRDEDMSTNLPLRGRLETDFGIPLPMLDETVSDQAAGEDSENEWRPSAYFEQVSRVIANQPRWSIDADGMQLGFFSFAKLLMMHDLEPDRWSSDQLASNSILKGLLKDGFEPTSPLFSDGERLDTRLDPADLLHVIDADASQTKVIEEVSVGRNIVVQGPPGTGKSQTITNLIAKAVHDGKTVLFMAEKMAALNVVHRRMQKLGLADLCLELHSRQANKKVVLQELKRTLQGVNHPCENAADGSALRDCRDELNVITENLHAPLSGRTYSPFESMAEVIGFLGRELQPPVVQNEALCELSDEERMHRRTFVQQYVAARKTIGAPSTHPFCGVQRLDLQPVDQQRLKQELATAVGLLDAFGIELDRVASVLAVPSPNSLNDTLAFCSFLSRLQPDAAAQTHLVDALFSHLDELRLLEGLEAGAAWRRNRDTAAAGFKDAAWYAEVEALRGPIAKGVSSGFSRLFGRYRSASRELRVLLKGPPPKAPSERLELVDQLLQVQEQRALLSEDEDWLRRVLGDAWRGERTDFQAALATLKWLRALAETGWLPQEPHTLCSWVADLPEAASRADQLAELLKKAEDAVFPPLKRLEYSFEGLSEDASTTPLANSSLSELLQRLRNMLAHLDSYVDWAHYIQSRQQLEEVGLQTLLEALDNQDVALASALDEFDYAVAEARWNYARAAQPELAPLAACDRHKLVEQFQTLDAERVTDVRALIRNQHRQQLPTGATGEMGFLRGEMAKRRRHRSIRQIMINAGRMVQRIKPVFLMSPISIAQFLPPEQMSFDLLIIDEASQIKPEDAIGAMARARQIVVVGDSKQLPPSSFFDRLTDEDGDEDEEEDGTAPMAQAIELESILTLCEARGLRRLMLEWHYRSRDPSLITVSNAEFYENRLILLPTPTQHDDNIGLQLTRVPGVYSSKSRGGGRPGTNRIEAEAIVNALSRHARHAAEFSVGVVTFSKAQSDMVTELLELRRREDSLLDALLREGRTEDVFVKNIENVQGDERDVIMISVGYGPHEPNGRLSSMNFGPVNTDGGERRLNVLFSRARIRCQVFASFAPEEIDLSRTTKDGPRVLKRFLKFAETGELEQALPTGADADSPFEEDVANVITTLGYQCDAQVGSAGFRIDLGVRNPDRPGQYILAVECDGATYHRALWARERDRLRQQVLEGLGWRFHRIWSTDWFYRRDQEVARLKEVLRDAHFAADSWSIEGANQSVFGQFGQKDIFEGLPENDDPRNPAQPWDDSVSAEANLAVPTSLQTVPYQRAIPQIGINFEPHEMPIETLAEHVSTVVEAEGPIHTVEVARRIAVGCGKTRTGIRIQDATRAALVHAQMQDRMCRDEEFWFTAAQQNDPPVRDRSQESLPTNKAIYLSNLEIQAAAVIVKRENGRVDPEECIQAVARLLGFQRTGAELHEKIEQALGD</sequence>
<feature type="compositionally biased region" description="Acidic residues" evidence="1">
    <location>
        <begin position="1010"/>
        <end position="1022"/>
    </location>
</feature>
<dbReference type="SUPFAM" id="SSF52980">
    <property type="entry name" value="Restriction endonuclease-like"/>
    <property type="match status" value="1"/>
</dbReference>
<organism evidence="6 7">
    <name type="scientific">Lamprobacter modestohalophilus</name>
    <dbReference type="NCBI Taxonomy" id="1064514"/>
    <lineage>
        <taxon>Bacteria</taxon>
        <taxon>Pseudomonadati</taxon>
        <taxon>Pseudomonadota</taxon>
        <taxon>Gammaproteobacteria</taxon>
        <taxon>Chromatiales</taxon>
        <taxon>Chromatiaceae</taxon>
        <taxon>Lamprobacter</taxon>
    </lineage>
</organism>
<dbReference type="CDD" id="cd18808">
    <property type="entry name" value="SF1_C_Upf1"/>
    <property type="match status" value="1"/>
</dbReference>
<dbReference type="EMBL" id="NRRY01000004">
    <property type="protein sequence ID" value="MBK1617666.1"/>
    <property type="molecule type" value="Genomic_DNA"/>
</dbReference>
<dbReference type="SUPFAM" id="SSF52540">
    <property type="entry name" value="P-loop containing nucleoside triphosphate hydrolases"/>
    <property type="match status" value="1"/>
</dbReference>
<feature type="region of interest" description="Disordered" evidence="1">
    <location>
        <begin position="1004"/>
        <end position="1023"/>
    </location>
</feature>
<dbReference type="Gene3D" id="3.40.960.10">
    <property type="entry name" value="VSR Endonuclease"/>
    <property type="match status" value="1"/>
</dbReference>
<dbReference type="InterPro" id="IPR025103">
    <property type="entry name" value="DUF4011"/>
</dbReference>
<proteinExistence type="predicted"/>
<dbReference type="InterPro" id="IPR041677">
    <property type="entry name" value="DNA2/NAM7_AAA_11"/>
</dbReference>
<accession>A0A9X0W6G1</accession>
<dbReference type="Pfam" id="PF13195">
    <property type="entry name" value="DUF4011"/>
    <property type="match status" value="1"/>
</dbReference>
<feature type="domain" description="Restriction endonuclease type II-like" evidence="5">
    <location>
        <begin position="1281"/>
        <end position="1377"/>
    </location>
</feature>
<name>A0A9X0W6G1_9GAMM</name>
<evidence type="ECO:0000259" key="3">
    <source>
        <dbReference type="Pfam" id="PF13086"/>
    </source>
</evidence>
<dbReference type="RefSeq" id="WP_200239719.1">
    <property type="nucleotide sequence ID" value="NZ_NRRY01000004.1"/>
</dbReference>